<dbReference type="GO" id="GO:0003688">
    <property type="term" value="F:DNA replication origin binding"/>
    <property type="evidence" value="ECO:0007669"/>
    <property type="project" value="TreeGrafter"/>
</dbReference>
<dbReference type="Pfam" id="PF14630">
    <property type="entry name" value="ORC5_C"/>
    <property type="match status" value="1"/>
</dbReference>
<protein>
    <submittedName>
        <fullName evidence="2">Orc5</fullName>
    </submittedName>
</protein>
<reference evidence="2" key="1">
    <citation type="submission" date="2019-09" db="EMBL/GenBank/DDBJ databases">
        <title>Juvenile hormone triggers FoxO dephosphorylation to promote Cdc2 and Orc5 transcription and polyploidy-dependent vitellogenesis.</title>
        <authorList>
            <person name="Wu Z."/>
            <person name="He Q."/>
            <person name="Zhou S."/>
        </authorList>
    </citation>
    <scope>NUCLEOTIDE SEQUENCE</scope>
</reference>
<feature type="domain" description="Origin recognition complex subunit 5 C-terminal" evidence="1">
    <location>
        <begin position="276"/>
        <end position="350"/>
    </location>
</feature>
<dbReference type="PANTHER" id="PTHR12705">
    <property type="entry name" value="ORIGIN RECOGNITION COMPLEX SUBUNIT 5"/>
    <property type="match status" value="1"/>
</dbReference>
<dbReference type="GO" id="GO:0005664">
    <property type="term" value="C:nuclear origin of replication recognition complex"/>
    <property type="evidence" value="ECO:0007669"/>
    <property type="project" value="TreeGrafter"/>
</dbReference>
<evidence type="ECO:0000259" key="1">
    <source>
        <dbReference type="Pfam" id="PF14630"/>
    </source>
</evidence>
<dbReference type="InterPro" id="IPR047088">
    <property type="entry name" value="ORC5_C"/>
</dbReference>
<sequence>MRTLRTRSGYFTYMDVMKSQSKKGTKKAKKQSTKDVGPLCPTFDKEEWENDFVSFPEEIASIDHIDALLTKQESEQFQYISEECECEVEEELTENILCRQDEIRRIIGLIGRVLDKCERLRDLSKTILPAFNRLKQLTGLNVCVIFLSNIIPEKFHSAKGYFETIPVHFKQYTKDEIFQILSVNHPWPEKDSLYKNYLKLFLGVFYGSCRDLCELKYMVIFPHHMVEKAMYRNTCREHEKTEYENDFTLASNTAVSKGRGNHDQLSSQEFALSFELPYYSKYFLIAAYLASYIPSKLDKALFMKRKDKKKKKRVNRSKNDILSDMLLGPKPFTVDRLLAIFYSIVQDEVSFTVNLSVQKILQFVCLSLEITYNAQILFIELSGKKICESLN</sequence>
<accession>A0A6M8NP24</accession>
<evidence type="ECO:0000313" key="2">
    <source>
        <dbReference type="EMBL" id="QKG02512.1"/>
    </source>
</evidence>
<organism evidence="2">
    <name type="scientific">Locusta migratoria</name>
    <name type="common">Migratory locust</name>
    <dbReference type="NCBI Taxonomy" id="7004"/>
    <lineage>
        <taxon>Eukaryota</taxon>
        <taxon>Metazoa</taxon>
        <taxon>Ecdysozoa</taxon>
        <taxon>Arthropoda</taxon>
        <taxon>Hexapoda</taxon>
        <taxon>Insecta</taxon>
        <taxon>Pterygota</taxon>
        <taxon>Neoptera</taxon>
        <taxon>Polyneoptera</taxon>
        <taxon>Orthoptera</taxon>
        <taxon>Caelifera</taxon>
        <taxon>Acrididea</taxon>
        <taxon>Acridomorpha</taxon>
        <taxon>Acridoidea</taxon>
        <taxon>Acrididae</taxon>
        <taxon>Oedipodinae</taxon>
        <taxon>Locusta</taxon>
    </lineage>
</organism>
<dbReference type="PANTHER" id="PTHR12705:SF0">
    <property type="entry name" value="ORIGIN RECOGNITION COMPLEX SUBUNIT 5"/>
    <property type="match status" value="1"/>
</dbReference>
<dbReference type="InterPro" id="IPR020796">
    <property type="entry name" value="ORC5"/>
</dbReference>
<dbReference type="EMBL" id="MN480459">
    <property type="protein sequence ID" value="QKG02512.1"/>
    <property type="molecule type" value="mRNA"/>
</dbReference>
<name>A0A6M8NP24_LOCMI</name>
<dbReference type="GO" id="GO:0006270">
    <property type="term" value="P:DNA replication initiation"/>
    <property type="evidence" value="ECO:0007669"/>
    <property type="project" value="TreeGrafter"/>
</dbReference>
<proteinExistence type="evidence at transcript level"/>
<dbReference type="AlphaFoldDB" id="A0A6M8NP24"/>